<evidence type="ECO:0000313" key="2">
    <source>
        <dbReference type="Proteomes" id="UP000310687"/>
    </source>
</evidence>
<protein>
    <submittedName>
        <fullName evidence="1">Uncharacterized protein</fullName>
    </submittedName>
</protein>
<reference evidence="1 2" key="1">
    <citation type="submission" date="2018-10" db="EMBL/GenBank/DDBJ databases">
        <title>Fifty Aureobasidium pullulans genomes reveal a recombining polyextremotolerant generalist.</title>
        <authorList>
            <person name="Gostincar C."/>
            <person name="Turk M."/>
            <person name="Zajc J."/>
            <person name="Gunde-Cimerman N."/>
        </authorList>
    </citation>
    <scope>NUCLEOTIDE SEQUENCE [LARGE SCALE GENOMIC DNA]</scope>
    <source>
        <strain evidence="1 2">EXF-11013</strain>
    </source>
</reference>
<comment type="caution">
    <text evidence="1">The sequence shown here is derived from an EMBL/GenBank/DDBJ whole genome shotgun (WGS) entry which is preliminary data.</text>
</comment>
<dbReference type="InterPro" id="IPR026893">
    <property type="entry name" value="Tyr/Ser_Pase_IphP-type"/>
</dbReference>
<dbReference type="Pfam" id="PF13350">
    <property type="entry name" value="Y_phosphatase3"/>
    <property type="match status" value="1"/>
</dbReference>
<accession>A0A4S8X7U5</accession>
<dbReference type="AlphaFoldDB" id="A0A4S8X7U5"/>
<proteinExistence type="predicted"/>
<dbReference type="GO" id="GO:0004721">
    <property type="term" value="F:phosphoprotein phosphatase activity"/>
    <property type="evidence" value="ECO:0007669"/>
    <property type="project" value="InterPro"/>
</dbReference>
<dbReference type="Gene3D" id="3.90.190.10">
    <property type="entry name" value="Protein tyrosine phosphatase superfamily"/>
    <property type="match status" value="1"/>
</dbReference>
<dbReference type="Proteomes" id="UP000310687">
    <property type="component" value="Unassembled WGS sequence"/>
</dbReference>
<organism evidence="1 2">
    <name type="scientific">Aureobasidium pullulans</name>
    <name type="common">Black yeast</name>
    <name type="synonym">Pullularia pullulans</name>
    <dbReference type="NCBI Taxonomy" id="5580"/>
    <lineage>
        <taxon>Eukaryota</taxon>
        <taxon>Fungi</taxon>
        <taxon>Dikarya</taxon>
        <taxon>Ascomycota</taxon>
        <taxon>Pezizomycotina</taxon>
        <taxon>Dothideomycetes</taxon>
        <taxon>Dothideomycetidae</taxon>
        <taxon>Dothideales</taxon>
        <taxon>Saccotheciaceae</taxon>
        <taxon>Aureobasidium</taxon>
    </lineage>
</organism>
<sequence>MRDISASINSLAHCALLAEDFLYISDSIGNISYHGKETFRDKYKLNTIVDTESNFKPHNSGTSDVFGQCNPSSNMGTCHLFALTYCWISLRSGQYTKKVMQRLSIWSRWYLVTDVIYARGPIHETFDVLDTAQTEICDLFSDVLSRDHTYPLMICGKNFMRDQSLLLLLILLLIGVPLEHIQNDFGFTVQQIESCPSQNKGESDFLKAILLTDKHWISAVAQYLDESFGGIENYLISGGVSRRAISAIRKMLLQDPQKS</sequence>
<dbReference type="InterPro" id="IPR029021">
    <property type="entry name" value="Prot-tyrosine_phosphatase-like"/>
</dbReference>
<evidence type="ECO:0000313" key="1">
    <source>
        <dbReference type="EMBL" id="THW33597.1"/>
    </source>
</evidence>
<gene>
    <name evidence="1" type="ORF">D6D22_09048</name>
</gene>
<name>A0A4S8X7U5_AURPU</name>
<dbReference type="SUPFAM" id="SSF52799">
    <property type="entry name" value="(Phosphotyrosine protein) phosphatases II"/>
    <property type="match status" value="1"/>
</dbReference>
<dbReference type="EMBL" id="QZAL01000205">
    <property type="protein sequence ID" value="THW33597.1"/>
    <property type="molecule type" value="Genomic_DNA"/>
</dbReference>